<feature type="compositionally biased region" description="Low complexity" evidence="1">
    <location>
        <begin position="289"/>
        <end position="299"/>
    </location>
</feature>
<accession>A0AAD7GMZ3</accession>
<evidence type="ECO:0000256" key="1">
    <source>
        <dbReference type="SAM" id="MobiDB-lite"/>
    </source>
</evidence>
<keyword evidence="3" id="KW-1185">Reference proteome</keyword>
<protein>
    <submittedName>
        <fullName evidence="2">Uncharacterized protein</fullName>
    </submittedName>
</protein>
<gene>
    <name evidence="2" type="ORF">B0H16DRAFT_1831857</name>
</gene>
<dbReference type="Proteomes" id="UP001215598">
    <property type="component" value="Unassembled WGS sequence"/>
</dbReference>
<organism evidence="2 3">
    <name type="scientific">Mycena metata</name>
    <dbReference type="NCBI Taxonomy" id="1033252"/>
    <lineage>
        <taxon>Eukaryota</taxon>
        <taxon>Fungi</taxon>
        <taxon>Dikarya</taxon>
        <taxon>Basidiomycota</taxon>
        <taxon>Agaricomycotina</taxon>
        <taxon>Agaricomycetes</taxon>
        <taxon>Agaricomycetidae</taxon>
        <taxon>Agaricales</taxon>
        <taxon>Marasmiineae</taxon>
        <taxon>Mycenaceae</taxon>
        <taxon>Mycena</taxon>
    </lineage>
</organism>
<reference evidence="2" key="1">
    <citation type="submission" date="2023-03" db="EMBL/GenBank/DDBJ databases">
        <title>Massive genome expansion in bonnet fungi (Mycena s.s.) driven by repeated elements and novel gene families across ecological guilds.</title>
        <authorList>
            <consortium name="Lawrence Berkeley National Laboratory"/>
            <person name="Harder C.B."/>
            <person name="Miyauchi S."/>
            <person name="Viragh M."/>
            <person name="Kuo A."/>
            <person name="Thoen E."/>
            <person name="Andreopoulos B."/>
            <person name="Lu D."/>
            <person name="Skrede I."/>
            <person name="Drula E."/>
            <person name="Henrissat B."/>
            <person name="Morin E."/>
            <person name="Kohler A."/>
            <person name="Barry K."/>
            <person name="LaButti K."/>
            <person name="Morin E."/>
            <person name="Salamov A."/>
            <person name="Lipzen A."/>
            <person name="Mereny Z."/>
            <person name="Hegedus B."/>
            <person name="Baldrian P."/>
            <person name="Stursova M."/>
            <person name="Weitz H."/>
            <person name="Taylor A."/>
            <person name="Grigoriev I.V."/>
            <person name="Nagy L.G."/>
            <person name="Martin F."/>
            <person name="Kauserud H."/>
        </authorList>
    </citation>
    <scope>NUCLEOTIDE SEQUENCE</scope>
    <source>
        <strain evidence="2">CBHHK182m</strain>
    </source>
</reference>
<comment type="caution">
    <text evidence="2">The sequence shown here is derived from an EMBL/GenBank/DDBJ whole genome shotgun (WGS) entry which is preliminary data.</text>
</comment>
<dbReference type="AlphaFoldDB" id="A0AAD7GMZ3"/>
<evidence type="ECO:0000313" key="2">
    <source>
        <dbReference type="EMBL" id="KAJ7702630.1"/>
    </source>
</evidence>
<name>A0AAD7GMZ3_9AGAR</name>
<proteinExistence type="predicted"/>
<evidence type="ECO:0000313" key="3">
    <source>
        <dbReference type="Proteomes" id="UP001215598"/>
    </source>
</evidence>
<feature type="region of interest" description="Disordered" evidence="1">
    <location>
        <begin position="280"/>
        <end position="343"/>
    </location>
</feature>
<dbReference type="EMBL" id="JARKIB010000512">
    <property type="protein sequence ID" value="KAJ7702630.1"/>
    <property type="molecule type" value="Genomic_DNA"/>
</dbReference>
<sequence>MTATHPLLARYVPLGDLLLALTLACIGAYVRSRVPIPWLSSNAQQSLRAIAAAPNALRAPRASLSRRTAVCSAVSGLKNAVILDALVAGARSGGGVGAGAAEADILISVMCEECSTARAYISDGTASKPGEDAIQIRDFRQLDLFHWIEFGNMMYDLAPKFPSTFTLLDVLHAGDHCSSRVQLLLSTGLSEILLVEEQQLSLRMSISKALQQIRRMSTLLPDTLESEVFKDTLARLENQRIWLNNSRSLRQCISSFRKIVPLLSRGLQLLQQDYARYPPPVEFDRSIPSSQTGSSTTTGVEPVEPPQFLNAKSKSKPAAGASKKRKRKSGQSDDDASEFIPVISQRRVNSQRKVRNDWKIFCRHPRKPPENPPTTSQQQQLTNFAFTSTKPAPPTGVSSRLTTFGVPEKKLNEPTVDNSRYLWPSHIFPVLNDPMVQPEDAIEQTAMELTDVDFDPRDIVLNFGSCYLEILTIEDWIGVSRTPAKVKSIETSQLSTLSSAAKARMFRVVIAIEMGSHVLAWLSNDGNVRTYWLSLEDINIVKPFRVPGKQQLFYCENGGSLRRIGFKQQDRHLTTTPCQVF</sequence>